<dbReference type="Proteomes" id="UP000639419">
    <property type="component" value="Unassembled WGS sequence"/>
</dbReference>
<feature type="domain" description="Ribbon-helix-helix" evidence="1">
    <location>
        <begin position="7"/>
        <end position="70"/>
    </location>
</feature>
<evidence type="ECO:0000313" key="2">
    <source>
        <dbReference type="EMBL" id="NUB19785.1"/>
    </source>
</evidence>
<dbReference type="Pfam" id="PF13467">
    <property type="entry name" value="RHH_4"/>
    <property type="match status" value="1"/>
</dbReference>
<evidence type="ECO:0000259" key="1">
    <source>
        <dbReference type="Pfam" id="PF13467"/>
    </source>
</evidence>
<sequence>MPSKKLRNIIVAGKRTSMRLEPAFWDALTEIAQREGLTVGTLCTRLAERVEALDTNSLSSAVRVYVMEYFRAATPGREEVRCELAVAAE</sequence>
<comment type="caution">
    <text evidence="2">The sequence shown here is derived from an EMBL/GenBank/DDBJ whole genome shotgun (WGS) entry which is preliminary data.</text>
</comment>
<organism evidence="2 3">
    <name type="scientific">Azospirillum formosense</name>
    <dbReference type="NCBI Taxonomy" id="861533"/>
    <lineage>
        <taxon>Bacteria</taxon>
        <taxon>Pseudomonadati</taxon>
        <taxon>Pseudomonadota</taxon>
        <taxon>Alphaproteobacteria</taxon>
        <taxon>Rhodospirillales</taxon>
        <taxon>Azospirillaceae</taxon>
        <taxon>Azospirillum</taxon>
    </lineage>
</organism>
<gene>
    <name evidence="2" type="ORF">GBZ26_11240</name>
</gene>
<dbReference type="InterPro" id="IPR027373">
    <property type="entry name" value="RHH_dom"/>
</dbReference>
<proteinExistence type="predicted"/>
<reference evidence="2 3" key="1">
    <citation type="submission" date="2019-10" db="EMBL/GenBank/DDBJ databases">
        <title>Genome sequence of Azospirillum formosense CC-Nfb-7.</title>
        <authorList>
            <person name="Ambrosini A."/>
            <person name="Sant'Anna F.H."/>
            <person name="Cassan F.D."/>
            <person name="Souza E.M."/>
            <person name="Passaglia L.M.P."/>
        </authorList>
    </citation>
    <scope>NUCLEOTIDE SEQUENCE [LARGE SCALE GENOMIC DNA]</scope>
    <source>
        <strain evidence="2 3">CC-NFb-7</strain>
    </source>
</reference>
<dbReference type="Gene3D" id="1.10.3990.20">
    <property type="entry name" value="protein bp1543"/>
    <property type="match status" value="1"/>
</dbReference>
<protein>
    <recommendedName>
        <fullName evidence="1">Ribbon-helix-helix domain-containing protein</fullName>
    </recommendedName>
</protein>
<name>A0ABX2L3K4_9PROT</name>
<accession>A0ABX2L3K4</accession>
<evidence type="ECO:0000313" key="3">
    <source>
        <dbReference type="Proteomes" id="UP000639419"/>
    </source>
</evidence>
<keyword evidence="3" id="KW-1185">Reference proteome</keyword>
<dbReference type="InterPro" id="IPR038268">
    <property type="entry name" value="RHH_sf"/>
</dbReference>
<dbReference type="EMBL" id="WHOR01000066">
    <property type="protein sequence ID" value="NUB19785.1"/>
    <property type="molecule type" value="Genomic_DNA"/>
</dbReference>
<dbReference type="RefSeq" id="WP_174438910.1">
    <property type="nucleotide sequence ID" value="NZ_BAABCC010000004.1"/>
</dbReference>